<proteinExistence type="inferred from homology"/>
<keyword evidence="4" id="KW-0493">Microtubule</keyword>
<evidence type="ECO:0000256" key="7">
    <source>
        <dbReference type="SAM" id="MobiDB-lite"/>
    </source>
</evidence>
<feature type="coiled-coil region" evidence="6">
    <location>
        <begin position="204"/>
        <end position="231"/>
    </location>
</feature>
<evidence type="ECO:0000259" key="8">
    <source>
        <dbReference type="Pfam" id="PF06886"/>
    </source>
</evidence>
<evidence type="ECO:0000256" key="2">
    <source>
        <dbReference type="ARBA" id="ARBA00005885"/>
    </source>
</evidence>
<evidence type="ECO:0000256" key="3">
    <source>
        <dbReference type="ARBA" id="ARBA00022490"/>
    </source>
</evidence>
<sequence>MELEGSEIHIDKEPDGVIIYSNNVNHDSTYLNPSQQDSFQPCEITNLDAQIDDDTMDKNAELIHCEIKECNTETSIETFSDNNPIVNSEIHLSDEHVKCEDTKITNGNKKKCTVPQPFALATEKRASFGTHLVGPESDDLVTGDKPSNNPVVSTAVTRKPLQPTNKKHPGEDTCSDTSSKNKAKAAAAPVFKSSERAKKRMEFFSKLEEKHQALEAEKNQCEARTKEETEAAIKQLRKSLTFKASPMPSFYNEGPPPKVELKKPPPTRAKSPKLGRKKNCGDAKDQSFPIYRDGPIVMPTNGKSRTKLIEEKHADVGVDS</sequence>
<dbReference type="PANTHER" id="PTHR46372">
    <property type="entry name" value="PROTEIN WVD2-LIKE 3"/>
    <property type="match status" value="1"/>
</dbReference>
<feature type="region of interest" description="Disordered" evidence="7">
    <location>
        <begin position="243"/>
        <end position="303"/>
    </location>
</feature>
<dbReference type="EMBL" id="JAVIJP010000047">
    <property type="protein sequence ID" value="KAL3626383.1"/>
    <property type="molecule type" value="Genomic_DNA"/>
</dbReference>
<protein>
    <recommendedName>
        <fullName evidence="8">TPX2 C-terminal domain-containing protein</fullName>
    </recommendedName>
</protein>
<comment type="subcellular location">
    <subcellularLocation>
        <location evidence="1">Cytoplasm</location>
        <location evidence="1">Cytoskeleton</location>
    </subcellularLocation>
</comment>
<dbReference type="Proteomes" id="UP001632038">
    <property type="component" value="Unassembled WGS sequence"/>
</dbReference>
<name>A0ABD3C970_9LAMI</name>
<evidence type="ECO:0000256" key="1">
    <source>
        <dbReference type="ARBA" id="ARBA00004245"/>
    </source>
</evidence>
<comment type="caution">
    <text evidence="9">The sequence shown here is derived from an EMBL/GenBank/DDBJ whole genome shotgun (WGS) entry which is preliminary data.</text>
</comment>
<keyword evidence="3" id="KW-0963">Cytoplasm</keyword>
<dbReference type="PANTHER" id="PTHR46372:SF2">
    <property type="entry name" value="PROTEIN WVD2-LIKE 3"/>
    <property type="match status" value="1"/>
</dbReference>
<keyword evidence="10" id="KW-1185">Reference proteome</keyword>
<feature type="compositionally biased region" description="Low complexity" evidence="7">
    <location>
        <begin position="175"/>
        <end position="192"/>
    </location>
</feature>
<feature type="domain" description="TPX2 C-terminal" evidence="8">
    <location>
        <begin position="190"/>
        <end position="266"/>
    </location>
</feature>
<evidence type="ECO:0000256" key="5">
    <source>
        <dbReference type="ARBA" id="ARBA00023212"/>
    </source>
</evidence>
<dbReference type="AlphaFoldDB" id="A0ABD3C970"/>
<evidence type="ECO:0000256" key="4">
    <source>
        <dbReference type="ARBA" id="ARBA00022701"/>
    </source>
</evidence>
<evidence type="ECO:0000313" key="10">
    <source>
        <dbReference type="Proteomes" id="UP001632038"/>
    </source>
</evidence>
<feature type="region of interest" description="Disordered" evidence="7">
    <location>
        <begin position="132"/>
        <end position="193"/>
    </location>
</feature>
<keyword evidence="5" id="KW-0206">Cytoskeleton</keyword>
<comment type="similarity">
    <text evidence="2">Belongs to the TPX2 family.</text>
</comment>
<dbReference type="InterPro" id="IPR044806">
    <property type="entry name" value="WVD2/WDL1-4"/>
</dbReference>
<reference evidence="10" key="1">
    <citation type="journal article" date="2024" name="IScience">
        <title>Strigolactones Initiate the Formation of Haustorium-like Structures in Castilleja.</title>
        <authorList>
            <person name="Buerger M."/>
            <person name="Peterson D."/>
            <person name="Chory J."/>
        </authorList>
    </citation>
    <scope>NUCLEOTIDE SEQUENCE [LARGE SCALE GENOMIC DNA]</scope>
</reference>
<dbReference type="InterPro" id="IPR027329">
    <property type="entry name" value="TPX2_C"/>
</dbReference>
<gene>
    <name evidence="9" type="ORF">CASFOL_029932</name>
</gene>
<keyword evidence="6" id="KW-0175">Coiled coil</keyword>
<dbReference type="Pfam" id="PF06886">
    <property type="entry name" value="TPX2"/>
    <property type="match status" value="1"/>
</dbReference>
<evidence type="ECO:0000256" key="6">
    <source>
        <dbReference type="SAM" id="Coils"/>
    </source>
</evidence>
<feature type="compositionally biased region" description="Polar residues" evidence="7">
    <location>
        <begin position="145"/>
        <end position="156"/>
    </location>
</feature>
<evidence type="ECO:0000313" key="9">
    <source>
        <dbReference type="EMBL" id="KAL3626383.1"/>
    </source>
</evidence>
<organism evidence="9 10">
    <name type="scientific">Castilleja foliolosa</name>
    <dbReference type="NCBI Taxonomy" id="1961234"/>
    <lineage>
        <taxon>Eukaryota</taxon>
        <taxon>Viridiplantae</taxon>
        <taxon>Streptophyta</taxon>
        <taxon>Embryophyta</taxon>
        <taxon>Tracheophyta</taxon>
        <taxon>Spermatophyta</taxon>
        <taxon>Magnoliopsida</taxon>
        <taxon>eudicotyledons</taxon>
        <taxon>Gunneridae</taxon>
        <taxon>Pentapetalae</taxon>
        <taxon>asterids</taxon>
        <taxon>lamiids</taxon>
        <taxon>Lamiales</taxon>
        <taxon>Orobanchaceae</taxon>
        <taxon>Pedicularideae</taxon>
        <taxon>Castillejinae</taxon>
        <taxon>Castilleja</taxon>
    </lineage>
</organism>
<dbReference type="GO" id="GO:0005874">
    <property type="term" value="C:microtubule"/>
    <property type="evidence" value="ECO:0007669"/>
    <property type="project" value="UniProtKB-KW"/>
</dbReference>
<accession>A0ABD3C970</accession>